<feature type="transmembrane region" description="Helical" evidence="2">
    <location>
        <begin position="79"/>
        <end position="96"/>
    </location>
</feature>
<dbReference type="PANTHER" id="PTHR30487">
    <property type="entry name" value="TYPE 4 PREPILIN-LIKE PROTEINS LEADER PEPTIDE-PROCESSING ENZYME"/>
    <property type="match status" value="1"/>
</dbReference>
<feature type="transmembrane region" description="Helical" evidence="2">
    <location>
        <begin position="132"/>
        <end position="150"/>
    </location>
</feature>
<dbReference type="GO" id="GO:0004190">
    <property type="term" value="F:aspartic-type endopeptidase activity"/>
    <property type="evidence" value="ECO:0007669"/>
    <property type="project" value="UniProtKB-EC"/>
</dbReference>
<comment type="similarity">
    <text evidence="1">Belongs to the peptidase A24 family.</text>
</comment>
<dbReference type="InterPro" id="IPR000045">
    <property type="entry name" value="Prepilin_IV_endopep_pep"/>
</dbReference>
<dbReference type="Proteomes" id="UP001597351">
    <property type="component" value="Unassembled WGS sequence"/>
</dbReference>
<protein>
    <submittedName>
        <fullName evidence="4">Prepilin peptidase</fullName>
        <ecNumber evidence="4">3.4.23.43</ecNumber>
    </submittedName>
</protein>
<dbReference type="EC" id="3.4.23.43" evidence="4"/>
<keyword evidence="2" id="KW-0812">Transmembrane</keyword>
<evidence type="ECO:0000313" key="5">
    <source>
        <dbReference type="Proteomes" id="UP001597351"/>
    </source>
</evidence>
<dbReference type="RefSeq" id="WP_343915134.1">
    <property type="nucleotide sequence ID" value="NZ_BAAAJT010000002.1"/>
</dbReference>
<evidence type="ECO:0000256" key="1">
    <source>
        <dbReference type="ARBA" id="ARBA00005801"/>
    </source>
</evidence>
<comment type="caution">
    <text evidence="4">The sequence shown here is derived from an EMBL/GenBank/DDBJ whole genome shotgun (WGS) entry which is preliminary data.</text>
</comment>
<gene>
    <name evidence="4" type="ORF">ACFSDE_04070</name>
</gene>
<evidence type="ECO:0000256" key="2">
    <source>
        <dbReference type="SAM" id="Phobius"/>
    </source>
</evidence>
<evidence type="ECO:0000259" key="3">
    <source>
        <dbReference type="Pfam" id="PF01478"/>
    </source>
</evidence>
<name>A0ABW4TJ13_9ACTN</name>
<keyword evidence="2" id="KW-0472">Membrane</keyword>
<feature type="transmembrane region" description="Helical" evidence="2">
    <location>
        <begin position="213"/>
        <end position="234"/>
    </location>
</feature>
<accession>A0ABW4TJ13</accession>
<keyword evidence="4" id="KW-0378">Hydrolase</keyword>
<reference evidence="5" key="1">
    <citation type="journal article" date="2019" name="Int. J. Syst. Evol. Microbiol.">
        <title>The Global Catalogue of Microorganisms (GCM) 10K type strain sequencing project: providing services to taxonomists for standard genome sequencing and annotation.</title>
        <authorList>
            <consortium name="The Broad Institute Genomics Platform"/>
            <consortium name="The Broad Institute Genome Sequencing Center for Infectious Disease"/>
            <person name="Wu L."/>
            <person name="Ma J."/>
        </authorList>
    </citation>
    <scope>NUCLEOTIDE SEQUENCE [LARGE SCALE GENOMIC DNA]</scope>
    <source>
        <strain evidence="5">CGMCC 1.12477</strain>
    </source>
</reference>
<evidence type="ECO:0000313" key="4">
    <source>
        <dbReference type="EMBL" id="MFD1945955.1"/>
    </source>
</evidence>
<sequence length="239" mass="24906">MTTQLAALLAVVVAGLAGALAPRVVAALPEPEHDESLEDEDPKPLYADLAARPGRAMLLGGASALAAALVVLAVGPDPWLVGLVPLVPVGVVLAWVDWHTRLLPSRIVLPATAYALAVALVLWPLTGSADDLVRGLVGLVVLRSLYWLMWRIHSAGMGFGDVRLAALVGLALGHVGVAELLVGGYAGFLIFGLPGLVLAVVKWDRTLLKTPFPFGPFMLIGALLGLLVGPWVLLRLVGA</sequence>
<dbReference type="Pfam" id="PF01478">
    <property type="entry name" value="Peptidase_A24"/>
    <property type="match status" value="1"/>
</dbReference>
<feature type="domain" description="Prepilin type IV endopeptidase peptidase" evidence="3">
    <location>
        <begin position="90"/>
        <end position="187"/>
    </location>
</feature>
<dbReference type="Gene3D" id="1.20.120.1220">
    <property type="match status" value="1"/>
</dbReference>
<proteinExistence type="inferred from homology"/>
<dbReference type="EMBL" id="JBHUGD010000001">
    <property type="protein sequence ID" value="MFD1945955.1"/>
    <property type="molecule type" value="Genomic_DNA"/>
</dbReference>
<dbReference type="InterPro" id="IPR050882">
    <property type="entry name" value="Prepilin_peptidase/N-MTase"/>
</dbReference>
<organism evidence="4 5">
    <name type="scientific">Nocardioides aestuarii</name>
    <dbReference type="NCBI Taxonomy" id="252231"/>
    <lineage>
        <taxon>Bacteria</taxon>
        <taxon>Bacillati</taxon>
        <taxon>Actinomycetota</taxon>
        <taxon>Actinomycetes</taxon>
        <taxon>Propionibacteriales</taxon>
        <taxon>Nocardioidaceae</taxon>
        <taxon>Nocardioides</taxon>
    </lineage>
</organism>
<keyword evidence="2" id="KW-1133">Transmembrane helix</keyword>
<feature type="transmembrane region" description="Helical" evidence="2">
    <location>
        <begin position="108"/>
        <end position="126"/>
    </location>
</feature>
<dbReference type="PANTHER" id="PTHR30487:SF0">
    <property type="entry name" value="PREPILIN LEADER PEPTIDASE_N-METHYLTRANSFERASE-RELATED"/>
    <property type="match status" value="1"/>
</dbReference>
<keyword evidence="5" id="KW-1185">Reference proteome</keyword>
<feature type="transmembrane region" description="Helical" evidence="2">
    <location>
        <begin position="184"/>
        <end position="201"/>
    </location>
</feature>